<evidence type="ECO:0000313" key="5">
    <source>
        <dbReference type="Proteomes" id="UP000241362"/>
    </source>
</evidence>
<protein>
    <submittedName>
        <fullName evidence="4">Phenylacetic acid degradation protein</fullName>
    </submittedName>
</protein>
<dbReference type="Gene3D" id="3.10.129.10">
    <property type="entry name" value="Hotdog Thioesterase"/>
    <property type="match status" value="1"/>
</dbReference>
<feature type="domain" description="Thioesterase" evidence="3">
    <location>
        <begin position="53"/>
        <end position="129"/>
    </location>
</feature>
<dbReference type="CDD" id="cd03443">
    <property type="entry name" value="PaaI_thioesterase"/>
    <property type="match status" value="1"/>
</dbReference>
<dbReference type="GO" id="GO:0061522">
    <property type="term" value="F:1,4-dihydroxy-2-naphthoyl-CoA thioesterase activity"/>
    <property type="evidence" value="ECO:0007669"/>
    <property type="project" value="TreeGrafter"/>
</dbReference>
<dbReference type="PANTHER" id="PTHR43240">
    <property type="entry name" value="1,4-DIHYDROXY-2-NAPHTHOYL-COA THIOESTERASE 1"/>
    <property type="match status" value="1"/>
</dbReference>
<comment type="caution">
    <text evidence="4">The sequence shown here is derived from an EMBL/GenBank/DDBJ whole genome shotgun (WGS) entry which is preliminary data.</text>
</comment>
<evidence type="ECO:0000256" key="1">
    <source>
        <dbReference type="ARBA" id="ARBA00008324"/>
    </source>
</evidence>
<dbReference type="InterPro" id="IPR029069">
    <property type="entry name" value="HotDog_dom_sf"/>
</dbReference>
<keyword evidence="5" id="KW-1185">Reference proteome</keyword>
<dbReference type="Pfam" id="PF03061">
    <property type="entry name" value="4HBT"/>
    <property type="match status" value="1"/>
</dbReference>
<evidence type="ECO:0000259" key="3">
    <source>
        <dbReference type="Pfam" id="PF03061"/>
    </source>
</evidence>
<dbReference type="RefSeq" id="WP_107673582.1">
    <property type="nucleotide sequence ID" value="NZ_PZKE01000009.1"/>
</dbReference>
<name>A0A2T4J8D0_FUSBL</name>
<dbReference type="EMBL" id="PZKE01000009">
    <property type="protein sequence ID" value="PTE14155.1"/>
    <property type="molecule type" value="Genomic_DNA"/>
</dbReference>
<organism evidence="4 5">
    <name type="scientific">Fuscovulum blasticum DSM 2131</name>
    <dbReference type="NCBI Taxonomy" id="1188250"/>
    <lineage>
        <taxon>Bacteria</taxon>
        <taxon>Pseudomonadati</taxon>
        <taxon>Pseudomonadota</taxon>
        <taxon>Alphaproteobacteria</taxon>
        <taxon>Rhodobacterales</taxon>
        <taxon>Paracoccaceae</taxon>
        <taxon>Pseudogemmobacter</taxon>
    </lineage>
</organism>
<keyword evidence="2" id="KW-0378">Hydrolase</keyword>
<dbReference type="InterPro" id="IPR003736">
    <property type="entry name" value="PAAI_dom"/>
</dbReference>
<dbReference type="GO" id="GO:0005829">
    <property type="term" value="C:cytosol"/>
    <property type="evidence" value="ECO:0007669"/>
    <property type="project" value="TreeGrafter"/>
</dbReference>
<gene>
    <name evidence="4" type="ORF">C5F44_11025</name>
</gene>
<evidence type="ECO:0000256" key="2">
    <source>
        <dbReference type="ARBA" id="ARBA00022801"/>
    </source>
</evidence>
<dbReference type="AlphaFoldDB" id="A0A2T4J8D0"/>
<reference evidence="4 5" key="1">
    <citation type="submission" date="2018-03" db="EMBL/GenBank/DDBJ databases">
        <title>Rhodobacter blasticus.</title>
        <authorList>
            <person name="Meyer T.E."/>
            <person name="Miller S."/>
            <person name="Lodha T."/>
            <person name="Gandham S."/>
            <person name="Chintalapati S."/>
            <person name="Chintalapati V.R."/>
        </authorList>
    </citation>
    <scope>NUCLEOTIDE SEQUENCE [LARGE SCALE GENOMIC DNA]</scope>
    <source>
        <strain evidence="4 5">DSM 2131</strain>
    </source>
</reference>
<dbReference type="NCBIfam" id="TIGR00369">
    <property type="entry name" value="unchar_dom_1"/>
    <property type="match status" value="1"/>
</dbReference>
<dbReference type="Proteomes" id="UP000241362">
    <property type="component" value="Unassembled WGS sequence"/>
</dbReference>
<comment type="similarity">
    <text evidence="1">Belongs to the thioesterase PaaI family.</text>
</comment>
<sequence>MIPQDDPATAPTIHPVAQDQPPYARHLGLRITHATPDRIEGQMTVTPELINRNGVLHGGAIMSLADNLAGTGSFVHLGPGEGTTTLESKTNFFRPVLPGDTVTAIAVPLHRGRKTTIWQTTILRGDGKPAAMVIQTQMTLRQTDAG</sequence>
<accession>A0A2T4J8D0</accession>
<dbReference type="SUPFAM" id="SSF54637">
    <property type="entry name" value="Thioesterase/thiol ester dehydrase-isomerase"/>
    <property type="match status" value="1"/>
</dbReference>
<dbReference type="InterPro" id="IPR006683">
    <property type="entry name" value="Thioestr_dom"/>
</dbReference>
<dbReference type="PANTHER" id="PTHR43240:SF5">
    <property type="entry name" value="1,4-DIHYDROXY-2-NAPHTHOYL-COA THIOESTERASE 1"/>
    <property type="match status" value="1"/>
</dbReference>
<evidence type="ECO:0000313" key="4">
    <source>
        <dbReference type="EMBL" id="PTE14155.1"/>
    </source>
</evidence>
<proteinExistence type="inferred from homology"/>